<evidence type="ECO:0000313" key="2">
    <source>
        <dbReference type="EMBL" id="CAD0198022.1"/>
    </source>
</evidence>
<feature type="transmembrane region" description="Helical" evidence="1">
    <location>
        <begin position="56"/>
        <end position="77"/>
    </location>
</feature>
<protein>
    <submittedName>
        <fullName evidence="2">Uncharacterized protein</fullName>
    </submittedName>
</protein>
<name>A0A9N8KTP9_CHRIL</name>
<organism evidence="2 3">
    <name type="scientific">Chrysodeixis includens</name>
    <name type="common">Soybean looper</name>
    <name type="synonym">Pseudoplusia includens</name>
    <dbReference type="NCBI Taxonomy" id="689277"/>
    <lineage>
        <taxon>Eukaryota</taxon>
        <taxon>Metazoa</taxon>
        <taxon>Ecdysozoa</taxon>
        <taxon>Arthropoda</taxon>
        <taxon>Hexapoda</taxon>
        <taxon>Insecta</taxon>
        <taxon>Pterygota</taxon>
        <taxon>Neoptera</taxon>
        <taxon>Endopterygota</taxon>
        <taxon>Lepidoptera</taxon>
        <taxon>Glossata</taxon>
        <taxon>Ditrysia</taxon>
        <taxon>Noctuoidea</taxon>
        <taxon>Noctuidae</taxon>
        <taxon>Plusiinae</taxon>
        <taxon>Chrysodeixis</taxon>
    </lineage>
</organism>
<keyword evidence="1" id="KW-0472">Membrane</keyword>
<accession>A0A9N8KTP9</accession>
<gene>
    <name evidence="2" type="ORF">CINC_LOCUS12300</name>
</gene>
<sequence length="106" mass="12330">MHCHVFQHYHHQPFDRFPSSSASTSQATRLYNHLDNQPQRLGRHQNLVLNYFLKHFHNVLLLPILKCIVTSFNIIIINRSIGFRLAPHQPLNQSGSTTNYTTNLIV</sequence>
<proteinExistence type="predicted"/>
<keyword evidence="1" id="KW-1133">Transmembrane helix</keyword>
<dbReference type="EMBL" id="LR824011">
    <property type="protein sequence ID" value="CAD0198022.1"/>
    <property type="molecule type" value="Genomic_DNA"/>
</dbReference>
<evidence type="ECO:0000313" key="3">
    <source>
        <dbReference type="Proteomes" id="UP001154114"/>
    </source>
</evidence>
<dbReference type="AlphaFoldDB" id="A0A9N8KTP9"/>
<evidence type="ECO:0000256" key="1">
    <source>
        <dbReference type="SAM" id="Phobius"/>
    </source>
</evidence>
<dbReference type="Proteomes" id="UP001154114">
    <property type="component" value="Chromosome 8"/>
</dbReference>
<reference evidence="2" key="1">
    <citation type="submission" date="2021-12" db="EMBL/GenBank/DDBJ databases">
        <authorList>
            <person name="King R."/>
        </authorList>
    </citation>
    <scope>NUCLEOTIDE SEQUENCE</scope>
</reference>
<keyword evidence="1" id="KW-0812">Transmembrane</keyword>
<keyword evidence="3" id="KW-1185">Reference proteome</keyword>